<evidence type="ECO:0000313" key="9">
    <source>
        <dbReference type="Proteomes" id="UP000274429"/>
    </source>
</evidence>
<evidence type="ECO:0000256" key="3">
    <source>
        <dbReference type="ARBA" id="ARBA00022771"/>
    </source>
</evidence>
<dbReference type="AlphaFoldDB" id="A0A0R3WJG2"/>
<feature type="domain" description="C2HC/C3H-type" evidence="7">
    <location>
        <begin position="107"/>
        <end position="136"/>
    </location>
</feature>
<keyword evidence="2" id="KW-0677">Repeat</keyword>
<keyword evidence="3 5" id="KW-0863">Zinc-finger</keyword>
<proteinExistence type="predicted"/>
<dbReference type="PROSITE" id="PS52027">
    <property type="entry name" value="ZF_C2HC_C3H"/>
    <property type="match status" value="1"/>
</dbReference>
<dbReference type="PANTHER" id="PTHR13555">
    <property type="entry name" value="C2H2 ZINC FINGER CGI-62-RELATED"/>
    <property type="match status" value="1"/>
</dbReference>
<evidence type="ECO:0000256" key="5">
    <source>
        <dbReference type="PROSITE-ProRule" id="PRU01371"/>
    </source>
</evidence>
<dbReference type="OrthoDB" id="10255185at2759"/>
<evidence type="ECO:0000256" key="2">
    <source>
        <dbReference type="ARBA" id="ARBA00022737"/>
    </source>
</evidence>
<reference evidence="8 9" key="2">
    <citation type="submission" date="2018-11" db="EMBL/GenBank/DDBJ databases">
        <authorList>
            <consortium name="Pathogen Informatics"/>
        </authorList>
    </citation>
    <scope>NUCLEOTIDE SEQUENCE [LARGE SCALE GENOMIC DNA]</scope>
</reference>
<accession>A0A0R3WJG2</accession>
<evidence type="ECO:0000259" key="7">
    <source>
        <dbReference type="PROSITE" id="PS52027"/>
    </source>
</evidence>
<dbReference type="EMBL" id="UYWX01000103">
    <property type="protein sequence ID" value="VDM17024.1"/>
    <property type="molecule type" value="Genomic_DNA"/>
</dbReference>
<evidence type="ECO:0000256" key="6">
    <source>
        <dbReference type="SAM" id="MobiDB-lite"/>
    </source>
</evidence>
<dbReference type="GO" id="GO:0008270">
    <property type="term" value="F:zinc ion binding"/>
    <property type="evidence" value="ECO:0007669"/>
    <property type="project" value="UniProtKB-KW"/>
</dbReference>
<dbReference type="STRING" id="6205.A0A0R3WJG2"/>
<evidence type="ECO:0000313" key="10">
    <source>
        <dbReference type="WBParaSite" id="TTAC_0000081001-mRNA-1"/>
    </source>
</evidence>
<dbReference type="InterPro" id="IPR026319">
    <property type="entry name" value="ZC2HC1A/B-like"/>
</dbReference>
<gene>
    <name evidence="8" type="ORF">TTAC_LOCUS811</name>
</gene>
<feature type="compositionally biased region" description="Basic and acidic residues" evidence="6">
    <location>
        <begin position="312"/>
        <end position="321"/>
    </location>
</feature>
<feature type="region of interest" description="Disordered" evidence="6">
    <location>
        <begin position="197"/>
        <end position="341"/>
    </location>
</feature>
<keyword evidence="4" id="KW-0862">Zinc</keyword>
<evidence type="ECO:0000256" key="1">
    <source>
        <dbReference type="ARBA" id="ARBA00022723"/>
    </source>
</evidence>
<feature type="compositionally biased region" description="Polar residues" evidence="6">
    <location>
        <begin position="211"/>
        <end position="230"/>
    </location>
</feature>
<evidence type="ECO:0000256" key="4">
    <source>
        <dbReference type="ARBA" id="ARBA00022833"/>
    </source>
</evidence>
<evidence type="ECO:0000313" key="8">
    <source>
        <dbReference type="EMBL" id="VDM17024.1"/>
    </source>
</evidence>
<reference evidence="10" key="1">
    <citation type="submission" date="2017-02" db="UniProtKB">
        <authorList>
            <consortium name="WormBaseParasite"/>
        </authorList>
    </citation>
    <scope>IDENTIFICATION</scope>
</reference>
<dbReference type="Proteomes" id="UP000274429">
    <property type="component" value="Unassembled WGS sequence"/>
</dbReference>
<keyword evidence="9" id="KW-1185">Reference proteome</keyword>
<sequence>MQKHLAACEREWMRENCANDKKRGNTSGPKVREHVTGYDINVKTFADMLALGAERRMRWRLRHEEFIHTIKTAKANSMRERDGSPEAVEPLLSEITQAGNGPSPSAGLTQCKFCGRRFNDAAFMKHKDQCKAKQTSVQSDQTEEQKEAKLRFLKRMKLRYLKIDNDSLQLFFFVQLSDLLATSLPFFSASSLESTSAAPSAVIDNEKSPSMLRSKQQRENSVQPQSSNSEAAKGVDAETVQRKTSTSTSSTKAVSSSRRTNSHRSIKPPPTVVNNFINDIIRENTSRRENNQQEGKDMGSEECGTTSSCGKGRYEKSEVMESVKTSGQLSKSHTRNHKHSLKRNDSHIISEGDQNSCVVFYKFNPTSTDFSQDQKTSQKKYPLHLKIPHQMDGEANATTEIREGGAGSLYSRMAAQEVEAVGTSSRLQTPSVRSSERSDVIYDSQSLVLRGDWFA</sequence>
<organism evidence="10">
    <name type="scientific">Hydatigena taeniaeformis</name>
    <name type="common">Feline tapeworm</name>
    <name type="synonym">Taenia taeniaeformis</name>
    <dbReference type="NCBI Taxonomy" id="6205"/>
    <lineage>
        <taxon>Eukaryota</taxon>
        <taxon>Metazoa</taxon>
        <taxon>Spiralia</taxon>
        <taxon>Lophotrochozoa</taxon>
        <taxon>Platyhelminthes</taxon>
        <taxon>Cestoda</taxon>
        <taxon>Eucestoda</taxon>
        <taxon>Cyclophyllidea</taxon>
        <taxon>Taeniidae</taxon>
        <taxon>Hydatigera</taxon>
    </lineage>
</organism>
<keyword evidence="1" id="KW-0479">Metal-binding</keyword>
<feature type="compositionally biased region" description="Basic residues" evidence="6">
    <location>
        <begin position="332"/>
        <end position="341"/>
    </location>
</feature>
<dbReference type="InterPro" id="IPR049899">
    <property type="entry name" value="Znf_C2HC_C3H"/>
</dbReference>
<feature type="compositionally biased region" description="Low complexity" evidence="6">
    <location>
        <begin position="242"/>
        <end position="259"/>
    </location>
</feature>
<protein>
    <submittedName>
        <fullName evidence="10">C2H2-type domain-containing protein</fullName>
    </submittedName>
</protein>
<feature type="compositionally biased region" description="Basic and acidic residues" evidence="6">
    <location>
        <begin position="280"/>
        <end position="299"/>
    </location>
</feature>
<dbReference type="WBParaSite" id="TTAC_0000081001-mRNA-1">
    <property type="protein sequence ID" value="TTAC_0000081001-mRNA-1"/>
    <property type="gene ID" value="TTAC_0000081001"/>
</dbReference>
<name>A0A0R3WJG2_HYDTA</name>